<dbReference type="Proteomes" id="UP000593567">
    <property type="component" value="Unassembled WGS sequence"/>
</dbReference>
<dbReference type="InterPro" id="IPR050140">
    <property type="entry name" value="SRY-related_HMG-box_TF-like"/>
</dbReference>
<sequence length="369" mass="41264">MTLDTPGDMATAAAMQAANYASWVHHHSLMMHSGSHMYTSPYEPYGLQQPPAHGPAHGIPTHLLPSSQPHPLDNVDTRHQNRKSEQRIRRPMNAFMVWAKDERKKMADENPDVHNADLSKMLGDKWKAMSAQDKQSFVNKAEELRIQHMQTYPDYKYRPRRRPKNKPGKVKGGQTSPIYANHRLSPSCGTPPVITPPSTPTKVSPIDIAHIKLEDTGPCSTQSAYGTNSYQPFGDLSATPSDYNTSFVFPPQCKPYYNSCYYSNRDATQLPEYYMPPQQSPTQISPCYSQASSSPPLHHQAITAPANVCNETAVNGQQAPPSFLQLIGYDDDYKDIEPDEFDQYLREKAPYHFGGPGSVTDSNHNTQTS</sequence>
<keyword evidence="3" id="KW-0804">Transcription</keyword>
<dbReference type="SMART" id="SM00398">
    <property type="entry name" value="HMG"/>
    <property type="match status" value="1"/>
</dbReference>
<evidence type="ECO:0000256" key="3">
    <source>
        <dbReference type="ARBA" id="ARBA00023163"/>
    </source>
</evidence>
<dbReference type="SUPFAM" id="SSF47095">
    <property type="entry name" value="HMG-box"/>
    <property type="match status" value="1"/>
</dbReference>
<name>A0A7J7IYK4_BUGNE</name>
<dbReference type="GO" id="GO:0030154">
    <property type="term" value="P:cell differentiation"/>
    <property type="evidence" value="ECO:0007669"/>
    <property type="project" value="TreeGrafter"/>
</dbReference>
<proteinExistence type="predicted"/>
<dbReference type="GO" id="GO:0001228">
    <property type="term" value="F:DNA-binding transcription activator activity, RNA polymerase II-specific"/>
    <property type="evidence" value="ECO:0007669"/>
    <property type="project" value="TreeGrafter"/>
</dbReference>
<feature type="compositionally biased region" description="Polar residues" evidence="6">
    <location>
        <begin position="359"/>
        <end position="369"/>
    </location>
</feature>
<evidence type="ECO:0000256" key="4">
    <source>
        <dbReference type="ARBA" id="ARBA00023242"/>
    </source>
</evidence>
<reference evidence="8" key="1">
    <citation type="submission" date="2020-06" db="EMBL/GenBank/DDBJ databases">
        <title>Draft genome of Bugula neritina, a colonial animal packing powerful symbionts and potential medicines.</title>
        <authorList>
            <person name="Rayko M."/>
        </authorList>
    </citation>
    <scope>NUCLEOTIDE SEQUENCE [LARGE SCALE GENOMIC DNA]</scope>
    <source>
        <strain evidence="8">Kwan_BN1</strain>
    </source>
</reference>
<feature type="region of interest" description="Disordered" evidence="6">
    <location>
        <begin position="149"/>
        <end position="186"/>
    </location>
</feature>
<feature type="domain" description="HMG box" evidence="7">
    <location>
        <begin position="88"/>
        <end position="156"/>
    </location>
</feature>
<dbReference type="CDD" id="cd22032">
    <property type="entry name" value="HMG-box_SoxF"/>
    <property type="match status" value="1"/>
</dbReference>
<dbReference type="Pfam" id="PF00505">
    <property type="entry name" value="HMG_box"/>
    <property type="match status" value="1"/>
</dbReference>
<feature type="compositionally biased region" description="Basic residues" evidence="6">
    <location>
        <begin position="158"/>
        <end position="169"/>
    </location>
</feature>
<keyword evidence="9" id="KW-1185">Reference proteome</keyword>
<gene>
    <name evidence="8" type="ORF">EB796_022706</name>
</gene>
<dbReference type="AlphaFoldDB" id="A0A7J7IYK4"/>
<evidence type="ECO:0000313" key="8">
    <source>
        <dbReference type="EMBL" id="KAF6018989.1"/>
    </source>
</evidence>
<evidence type="ECO:0000259" key="7">
    <source>
        <dbReference type="PROSITE" id="PS50118"/>
    </source>
</evidence>
<dbReference type="GO" id="GO:0005634">
    <property type="term" value="C:nucleus"/>
    <property type="evidence" value="ECO:0007669"/>
    <property type="project" value="UniProtKB-UniRule"/>
</dbReference>
<dbReference type="InterPro" id="IPR036910">
    <property type="entry name" value="HMG_box_dom_sf"/>
</dbReference>
<keyword evidence="2 5" id="KW-0238">DNA-binding</keyword>
<feature type="region of interest" description="Disordered" evidence="6">
    <location>
        <begin position="349"/>
        <end position="369"/>
    </location>
</feature>
<evidence type="ECO:0000256" key="2">
    <source>
        <dbReference type="ARBA" id="ARBA00023125"/>
    </source>
</evidence>
<dbReference type="PROSITE" id="PS50118">
    <property type="entry name" value="HMG_BOX_2"/>
    <property type="match status" value="1"/>
</dbReference>
<dbReference type="PANTHER" id="PTHR10270">
    <property type="entry name" value="SOX TRANSCRIPTION FACTOR"/>
    <property type="match status" value="1"/>
</dbReference>
<dbReference type="EMBL" id="VXIV02003261">
    <property type="protein sequence ID" value="KAF6018989.1"/>
    <property type="molecule type" value="Genomic_DNA"/>
</dbReference>
<feature type="DNA-binding region" description="HMG box" evidence="5">
    <location>
        <begin position="88"/>
        <end position="156"/>
    </location>
</feature>
<keyword evidence="1" id="KW-0805">Transcription regulation</keyword>
<keyword evidence="4 5" id="KW-0539">Nucleus</keyword>
<accession>A0A7J7IYK4</accession>
<dbReference type="FunFam" id="1.10.30.10:FF:000003">
    <property type="entry name" value="Putative transcription factor SOX-6"/>
    <property type="match status" value="1"/>
</dbReference>
<dbReference type="PANTHER" id="PTHR10270:SF317">
    <property type="entry name" value="TRANSCRIPTION FACTOR SOX-15-RELATED"/>
    <property type="match status" value="1"/>
</dbReference>
<evidence type="ECO:0000256" key="6">
    <source>
        <dbReference type="SAM" id="MobiDB-lite"/>
    </source>
</evidence>
<protein>
    <submittedName>
        <fullName evidence="8">Syt1</fullName>
    </submittedName>
</protein>
<evidence type="ECO:0000256" key="1">
    <source>
        <dbReference type="ARBA" id="ARBA00023015"/>
    </source>
</evidence>
<dbReference type="Gene3D" id="1.10.30.10">
    <property type="entry name" value="High mobility group box domain"/>
    <property type="match status" value="1"/>
</dbReference>
<organism evidence="8 9">
    <name type="scientific">Bugula neritina</name>
    <name type="common">Brown bryozoan</name>
    <name type="synonym">Sertularia neritina</name>
    <dbReference type="NCBI Taxonomy" id="10212"/>
    <lineage>
        <taxon>Eukaryota</taxon>
        <taxon>Metazoa</taxon>
        <taxon>Spiralia</taxon>
        <taxon>Lophotrochozoa</taxon>
        <taxon>Bryozoa</taxon>
        <taxon>Gymnolaemata</taxon>
        <taxon>Cheilostomatida</taxon>
        <taxon>Flustrina</taxon>
        <taxon>Buguloidea</taxon>
        <taxon>Bugulidae</taxon>
        <taxon>Bugula</taxon>
    </lineage>
</organism>
<evidence type="ECO:0000256" key="5">
    <source>
        <dbReference type="PROSITE-ProRule" id="PRU00267"/>
    </source>
</evidence>
<evidence type="ECO:0000313" key="9">
    <source>
        <dbReference type="Proteomes" id="UP000593567"/>
    </source>
</evidence>
<dbReference type="OrthoDB" id="6247875at2759"/>
<dbReference type="GO" id="GO:0000978">
    <property type="term" value="F:RNA polymerase II cis-regulatory region sequence-specific DNA binding"/>
    <property type="evidence" value="ECO:0007669"/>
    <property type="project" value="TreeGrafter"/>
</dbReference>
<comment type="caution">
    <text evidence="8">The sequence shown here is derived from an EMBL/GenBank/DDBJ whole genome shotgun (WGS) entry which is preliminary data.</text>
</comment>
<dbReference type="InterPro" id="IPR009071">
    <property type="entry name" value="HMG_box_dom"/>
</dbReference>